<dbReference type="InterPro" id="IPR019601">
    <property type="entry name" value="Oxoglutarate/Fe-dep_Oase_C"/>
</dbReference>
<dbReference type="InterPro" id="IPR051842">
    <property type="entry name" value="uS12_prolyl_hydroxylase"/>
</dbReference>
<dbReference type="GO" id="GO:0005737">
    <property type="term" value="C:cytoplasm"/>
    <property type="evidence" value="ECO:0007669"/>
    <property type="project" value="TreeGrafter"/>
</dbReference>
<comment type="cofactor">
    <cofactor evidence="1">
        <name>L-ascorbate</name>
        <dbReference type="ChEBI" id="CHEBI:38290"/>
    </cofactor>
</comment>
<dbReference type="Gene3D" id="3.60.130.20">
    <property type="entry name" value="Oxoglutarate/iron-dependent oxygenase, C-terminal degradation domain"/>
    <property type="match status" value="1"/>
</dbReference>
<dbReference type="Gene3D" id="2.60.120.620">
    <property type="entry name" value="q2cbj1_9rhob like domain"/>
    <property type="match status" value="1"/>
</dbReference>
<name>A0A9W6YRD1_AMBMO</name>
<dbReference type="EMBL" id="BSXU01000141">
    <property type="protein sequence ID" value="GMG19497.1"/>
    <property type="molecule type" value="Genomic_DNA"/>
</dbReference>
<dbReference type="GO" id="GO:0005634">
    <property type="term" value="C:nucleus"/>
    <property type="evidence" value="ECO:0007669"/>
    <property type="project" value="UniProtKB-SubCell"/>
</dbReference>
<keyword evidence="5" id="KW-0847">Vitamin C</keyword>
<evidence type="ECO:0000256" key="11">
    <source>
        <dbReference type="ARBA" id="ARBA00051966"/>
    </source>
</evidence>
<evidence type="ECO:0000256" key="10">
    <source>
        <dbReference type="ARBA" id="ARBA00047444"/>
    </source>
</evidence>
<dbReference type="GO" id="GO:0031418">
    <property type="term" value="F:L-ascorbic acid binding"/>
    <property type="evidence" value="ECO:0007669"/>
    <property type="project" value="UniProtKB-KW"/>
</dbReference>
<accession>A0A9W6YRD1</accession>
<evidence type="ECO:0000256" key="8">
    <source>
        <dbReference type="ARBA" id="ARBA00023004"/>
    </source>
</evidence>
<dbReference type="PANTHER" id="PTHR12117:SF0">
    <property type="entry name" value="PROLYL 3-HYDROXYLASE OGFOD1"/>
    <property type="match status" value="1"/>
</dbReference>
<organism evidence="15 16">
    <name type="scientific">Ambrosiozyma monospora</name>
    <name type="common">Yeast</name>
    <name type="synonym">Endomycopsis monosporus</name>
    <dbReference type="NCBI Taxonomy" id="43982"/>
    <lineage>
        <taxon>Eukaryota</taxon>
        <taxon>Fungi</taxon>
        <taxon>Dikarya</taxon>
        <taxon>Ascomycota</taxon>
        <taxon>Saccharomycotina</taxon>
        <taxon>Pichiomycetes</taxon>
        <taxon>Pichiales</taxon>
        <taxon>Pichiaceae</taxon>
        <taxon>Ambrosiozyma</taxon>
    </lineage>
</organism>
<dbReference type="GO" id="GO:0005506">
    <property type="term" value="F:iron ion binding"/>
    <property type="evidence" value="ECO:0007669"/>
    <property type="project" value="InterPro"/>
</dbReference>
<dbReference type="Proteomes" id="UP001165063">
    <property type="component" value="Unassembled WGS sequence"/>
</dbReference>
<evidence type="ECO:0000256" key="5">
    <source>
        <dbReference type="ARBA" id="ARBA00022896"/>
    </source>
</evidence>
<evidence type="ECO:0000256" key="12">
    <source>
        <dbReference type="ARBA" id="ARBA00081607"/>
    </source>
</evidence>
<evidence type="ECO:0000259" key="14">
    <source>
        <dbReference type="PROSITE" id="PS51471"/>
    </source>
</evidence>
<evidence type="ECO:0000256" key="6">
    <source>
        <dbReference type="ARBA" id="ARBA00022964"/>
    </source>
</evidence>
<reference evidence="15" key="1">
    <citation type="submission" date="2023-04" db="EMBL/GenBank/DDBJ databases">
        <title>Ambrosiozyma monospora NBRC 1965.</title>
        <authorList>
            <person name="Ichikawa N."/>
            <person name="Sato H."/>
            <person name="Tonouchi N."/>
        </authorList>
    </citation>
    <scope>NUCLEOTIDE SEQUENCE</scope>
    <source>
        <strain evidence="15">NBRC 1965</strain>
    </source>
</reference>
<evidence type="ECO:0000313" key="15">
    <source>
        <dbReference type="EMBL" id="GMG19497.1"/>
    </source>
</evidence>
<dbReference type="AlphaFoldDB" id="A0A9W6YRD1"/>
<sequence>MPVIADSKKRANSNTSTSDNRVSKKKVSAIMTIKQTPEEEAKAKDYFQPHVLDPKFREDLKKTISESKPYNWGTIKDLMDEELLKNVRREMIEEIQFTKKETDIYKVFQSGDLANLSALPESMRSRLPNLYKLRSAIYSQTFRDFISYVTGCGKLSGIKTDLSLNTYIKGCHLLTHDDVIGSRRVSFILYLPEPGKTWKPHYGGSLRLFDSIVSNVPKSDVFCKLTPQFNQIAFFQVSPGWSFHDVEEVKVDKQRMSIQGWFHIPQPGEDGYIPGEQEKTEARSTLQQLESKELKEYDFPKLQFNELPPCELKELSVSEDEELELSQDDIKYLAQFVNPSLLTKESLEKLNNIFTEESVVDVLSFLNTEYETLLKKKMKQLELNEYPPMPQQQSEVKYPWKLAGPSHKQRYIYMDGLPKQDMTTAESIVKMNTVTSQEQPSFGLTKQCIELEERLNPIPEAVKLDNPQATTATEVDIKLCELAQFFKSISFKKWLYQVTGLTILKDQILIRRFRPGHDFILATKLDENEGEDKTRLLDGVLDATLNLTPSSGWENGEHGGYEIGMIDEDAEVIPDEKLNQFNEDEAAIYKSSDKDESLVYESQASWNNLSLIFRDESVLKFVKYVSFQAVGSRWDISCSWKCKNDGADDDEN</sequence>
<comment type="similarity">
    <text evidence="3">Belongs to the TPA1 family.</text>
</comment>
<dbReference type="InterPro" id="IPR005123">
    <property type="entry name" value="Oxoglu/Fe-dep_dioxygenase_dom"/>
</dbReference>
<comment type="catalytic activity">
    <reaction evidence="10">
        <text>[ribosomal protein uS12]-L-proline + 2-oxoglutarate + O2 = [ribosomal protein uS12]-(3S)-3-hydroxy-L-proline + succinate + CO2</text>
        <dbReference type="Rhea" id="RHEA:54156"/>
        <dbReference type="Rhea" id="RHEA-COMP:13816"/>
        <dbReference type="Rhea" id="RHEA-COMP:13818"/>
        <dbReference type="ChEBI" id="CHEBI:15379"/>
        <dbReference type="ChEBI" id="CHEBI:16526"/>
        <dbReference type="ChEBI" id="CHEBI:16810"/>
        <dbReference type="ChEBI" id="CHEBI:30031"/>
        <dbReference type="ChEBI" id="CHEBI:50342"/>
        <dbReference type="ChEBI" id="CHEBI:85428"/>
    </reaction>
</comment>
<dbReference type="Pfam" id="PF13661">
    <property type="entry name" value="2OG-FeII_Oxy_4"/>
    <property type="match status" value="1"/>
</dbReference>
<evidence type="ECO:0000256" key="2">
    <source>
        <dbReference type="ARBA" id="ARBA00004123"/>
    </source>
</evidence>
<dbReference type="OrthoDB" id="430522at2759"/>
<dbReference type="InterPro" id="IPR043044">
    <property type="entry name" value="TPA1/Ofd1_C"/>
</dbReference>
<evidence type="ECO:0000256" key="9">
    <source>
        <dbReference type="ARBA" id="ARBA00023242"/>
    </source>
</evidence>
<evidence type="ECO:0000256" key="3">
    <source>
        <dbReference type="ARBA" id="ARBA00007443"/>
    </source>
</evidence>
<evidence type="ECO:0000256" key="7">
    <source>
        <dbReference type="ARBA" id="ARBA00023002"/>
    </source>
</evidence>
<keyword evidence="4" id="KW-0479">Metal-binding</keyword>
<comment type="catalytic activity">
    <reaction evidence="11">
        <text>[ribosomal protein uS12]-(3S)-3-hydroxy-L-proline + 2-oxoglutarate + O2 = [ribosomal protein uS12]-(3S)-3,4-dihydroxy-L-proline + succinate + CO2</text>
        <dbReference type="Rhea" id="RHEA:54160"/>
        <dbReference type="Rhea" id="RHEA-COMP:13817"/>
        <dbReference type="Rhea" id="RHEA-COMP:13818"/>
        <dbReference type="ChEBI" id="CHEBI:15379"/>
        <dbReference type="ChEBI" id="CHEBI:16526"/>
        <dbReference type="ChEBI" id="CHEBI:16810"/>
        <dbReference type="ChEBI" id="CHEBI:30031"/>
        <dbReference type="ChEBI" id="CHEBI:85428"/>
        <dbReference type="ChEBI" id="CHEBI:138052"/>
    </reaction>
</comment>
<evidence type="ECO:0000256" key="4">
    <source>
        <dbReference type="ARBA" id="ARBA00022723"/>
    </source>
</evidence>
<feature type="domain" description="Fe2OG dioxygenase" evidence="14">
    <location>
        <begin position="158"/>
        <end position="264"/>
    </location>
</feature>
<dbReference type="InterPro" id="IPR006620">
    <property type="entry name" value="Pro_4_hyd_alph"/>
</dbReference>
<comment type="caution">
    <text evidence="15">The sequence shown here is derived from an EMBL/GenBank/DDBJ whole genome shotgun (WGS) entry which is preliminary data.</text>
</comment>
<keyword evidence="9" id="KW-0539">Nucleus</keyword>
<keyword evidence="6" id="KW-0223">Dioxygenase</keyword>
<dbReference type="FunFam" id="2.60.120.620:FF:000014">
    <property type="entry name" value="Prolyl 3,4-dihydroxylase TPA1"/>
    <property type="match status" value="1"/>
</dbReference>
<keyword evidence="8" id="KW-0408">Iron</keyword>
<evidence type="ECO:0000313" key="16">
    <source>
        <dbReference type="Proteomes" id="UP001165063"/>
    </source>
</evidence>
<comment type="subcellular location">
    <subcellularLocation>
        <location evidence="2">Nucleus</location>
    </subcellularLocation>
</comment>
<keyword evidence="16" id="KW-1185">Reference proteome</keyword>
<dbReference type="PROSITE" id="PS51471">
    <property type="entry name" value="FE2OG_OXY"/>
    <property type="match status" value="1"/>
</dbReference>
<evidence type="ECO:0000256" key="1">
    <source>
        <dbReference type="ARBA" id="ARBA00001961"/>
    </source>
</evidence>
<dbReference type="PANTHER" id="PTHR12117">
    <property type="entry name" value="HISTONE ACETYLTRANSFERASE COMPLEX"/>
    <property type="match status" value="1"/>
</dbReference>
<feature type="region of interest" description="Disordered" evidence="13">
    <location>
        <begin position="1"/>
        <end position="27"/>
    </location>
</feature>
<dbReference type="Pfam" id="PF10637">
    <property type="entry name" value="Ofd1_CTDD"/>
    <property type="match status" value="1"/>
</dbReference>
<keyword evidence="7" id="KW-0560">Oxidoreductase</keyword>
<evidence type="ECO:0000256" key="13">
    <source>
        <dbReference type="SAM" id="MobiDB-lite"/>
    </source>
</evidence>
<gene>
    <name evidence="15" type="ORF">Amon01_000051400</name>
</gene>
<dbReference type="GO" id="GO:0009896">
    <property type="term" value="P:positive regulation of catabolic process"/>
    <property type="evidence" value="ECO:0007669"/>
    <property type="project" value="UniProtKB-ARBA"/>
</dbReference>
<dbReference type="GO" id="GO:0031543">
    <property type="term" value="F:peptidyl-proline dioxygenase activity"/>
    <property type="evidence" value="ECO:0007669"/>
    <property type="project" value="UniProtKB-ARBA"/>
</dbReference>
<dbReference type="GO" id="GO:0010604">
    <property type="term" value="P:positive regulation of macromolecule metabolic process"/>
    <property type="evidence" value="ECO:0007669"/>
    <property type="project" value="UniProtKB-ARBA"/>
</dbReference>
<dbReference type="InterPro" id="IPR039558">
    <property type="entry name" value="TPA1/OFD1_N"/>
</dbReference>
<protein>
    <recommendedName>
        <fullName evidence="12">uS12 prolyl 3,4-dihydroxylase</fullName>
    </recommendedName>
</protein>
<dbReference type="SMART" id="SM00702">
    <property type="entry name" value="P4Hc"/>
    <property type="match status" value="1"/>
</dbReference>
<dbReference type="GO" id="GO:0006449">
    <property type="term" value="P:regulation of translational termination"/>
    <property type="evidence" value="ECO:0007669"/>
    <property type="project" value="TreeGrafter"/>
</dbReference>
<proteinExistence type="inferred from homology"/>